<dbReference type="InterPro" id="IPR036291">
    <property type="entry name" value="NAD(P)-bd_dom_sf"/>
</dbReference>
<dbReference type="SUPFAM" id="SSF51735">
    <property type="entry name" value="NAD(P)-binding Rossmann-fold domains"/>
    <property type="match status" value="1"/>
</dbReference>
<dbReference type="Pfam" id="PF04321">
    <property type="entry name" value="RmlD_sub_bind"/>
    <property type="match status" value="1"/>
</dbReference>
<reference evidence="2" key="1">
    <citation type="submission" date="2020-10" db="EMBL/GenBank/DDBJ databases">
        <title>Unveiling of a novel bifunctional photoreceptor, Dualchrome1, isolated from a cosmopolitan green alga.</title>
        <authorList>
            <person name="Suzuki S."/>
            <person name="Kawachi M."/>
        </authorList>
    </citation>
    <scope>NUCLEOTIDE SEQUENCE</scope>
    <source>
        <strain evidence="2">NIES 2893</strain>
    </source>
</reference>
<name>A0A830HUW7_9CHLO</name>
<sequence>MHMKVMGDLGQIVGFGNNSTPHILRDEALLGKALEGADVVINLAAREYETPNYKFGEINVDIPKRLARLAKAAGATKFVQTSCVGAASDAPNAYLRSKFDGEDAVRSEFDDASIVRLATLVGAEDRSTRDVATWVLKSPFTPLWDGGDTRFRPLHVADAAAGINIVAKSDDHAGKTLTFVGPKVFTKKEFADMVVKEVREPDNTLPLPLTLGLAMARAKEVVTNRLPFQPPAWALDPNMTSDALLALSDGCHYDPTDAELAGADLKSVGIEPRDISKGLSLEHLRAYRYEGIDYGSTATDAGQSVSLYKRHATQADGWQEMDVDAKVRKDIR</sequence>
<accession>A0A830HUW7</accession>
<comment type="caution">
    <text evidence="2">The sequence shown here is derived from an EMBL/GenBank/DDBJ whole genome shotgun (WGS) entry which is preliminary data.</text>
</comment>
<dbReference type="GO" id="GO:0044877">
    <property type="term" value="F:protein-containing complex binding"/>
    <property type="evidence" value="ECO:0007669"/>
    <property type="project" value="TreeGrafter"/>
</dbReference>
<dbReference type="InterPro" id="IPR029903">
    <property type="entry name" value="RmlD-like-bd"/>
</dbReference>
<protein>
    <recommendedName>
        <fullName evidence="1">RmlD-like substrate binding domain-containing protein</fullName>
    </recommendedName>
</protein>
<evidence type="ECO:0000313" key="2">
    <source>
        <dbReference type="EMBL" id="GHP10505.1"/>
    </source>
</evidence>
<gene>
    <name evidence="2" type="ORF">PPROV_000923600</name>
</gene>
<dbReference type="Gene3D" id="3.40.50.720">
    <property type="entry name" value="NAD(P)-binding Rossmann-like Domain"/>
    <property type="match status" value="1"/>
</dbReference>
<dbReference type="PANTHER" id="PTHR12126">
    <property type="entry name" value="NADH-UBIQUINONE OXIDOREDUCTASE 39 KDA SUBUNIT-RELATED"/>
    <property type="match status" value="1"/>
</dbReference>
<dbReference type="InterPro" id="IPR051207">
    <property type="entry name" value="ComplexI_NDUFA9_subunit"/>
</dbReference>
<dbReference type="Proteomes" id="UP000660262">
    <property type="component" value="Unassembled WGS sequence"/>
</dbReference>
<dbReference type="AlphaFoldDB" id="A0A830HUW7"/>
<evidence type="ECO:0000313" key="3">
    <source>
        <dbReference type="Proteomes" id="UP000660262"/>
    </source>
</evidence>
<organism evidence="2 3">
    <name type="scientific">Pycnococcus provasolii</name>
    <dbReference type="NCBI Taxonomy" id="41880"/>
    <lineage>
        <taxon>Eukaryota</taxon>
        <taxon>Viridiplantae</taxon>
        <taxon>Chlorophyta</taxon>
        <taxon>Pseudoscourfieldiophyceae</taxon>
        <taxon>Pseudoscourfieldiales</taxon>
        <taxon>Pycnococcaceae</taxon>
        <taxon>Pycnococcus</taxon>
    </lineage>
</organism>
<evidence type="ECO:0000259" key="1">
    <source>
        <dbReference type="Pfam" id="PF04321"/>
    </source>
</evidence>
<dbReference type="GO" id="GO:0005739">
    <property type="term" value="C:mitochondrion"/>
    <property type="evidence" value="ECO:0007669"/>
    <property type="project" value="TreeGrafter"/>
</dbReference>
<dbReference type="PANTHER" id="PTHR12126:SF11">
    <property type="entry name" value="NADH DEHYDROGENASE [UBIQUINONE] 1 ALPHA SUBCOMPLEX SUBUNIT 9, MITOCHONDRIAL"/>
    <property type="match status" value="1"/>
</dbReference>
<keyword evidence="3" id="KW-1185">Reference proteome</keyword>
<dbReference type="EMBL" id="BNJQ01000029">
    <property type="protein sequence ID" value="GHP10505.1"/>
    <property type="molecule type" value="Genomic_DNA"/>
</dbReference>
<feature type="domain" description="RmlD-like substrate binding" evidence="1">
    <location>
        <begin position="37"/>
        <end position="202"/>
    </location>
</feature>
<proteinExistence type="predicted"/>
<dbReference type="OrthoDB" id="275457at2759"/>